<dbReference type="RefSeq" id="WP_051593190.1">
    <property type="nucleotide sequence ID" value="NZ_JAAZWO010000003.1"/>
</dbReference>
<keyword evidence="2" id="KW-0472">Membrane</keyword>
<dbReference type="EMBL" id="JAAZWO010000003">
    <property type="protein sequence ID" value="MBC2396717.1"/>
    <property type="molecule type" value="Genomic_DNA"/>
</dbReference>
<organism evidence="3 4">
    <name type="scientific">Clostridium tetanomorphum</name>
    <dbReference type="NCBI Taxonomy" id="1553"/>
    <lineage>
        <taxon>Bacteria</taxon>
        <taxon>Bacillati</taxon>
        <taxon>Bacillota</taxon>
        <taxon>Clostridia</taxon>
        <taxon>Eubacteriales</taxon>
        <taxon>Clostridiaceae</taxon>
        <taxon>Clostridium</taxon>
    </lineage>
</organism>
<feature type="transmembrane region" description="Helical" evidence="2">
    <location>
        <begin position="536"/>
        <end position="556"/>
    </location>
</feature>
<dbReference type="InterPro" id="IPR010994">
    <property type="entry name" value="RuvA_2-like"/>
</dbReference>
<sequence length="607" mass="70807">MKKYIFLFITAIMVFFTIGKVSAKETTNIIVLKAVNETKDGFPVYEEGGDTKAFMEVYNKSFMKESINLYELAQQYSNSKNKDFYVAFKKGSGCYGSIGFYLKKDGKLYDKTKSPYIELSPDQLNNNYSELQSITQIFPHEMGHVLYGITAGENREIDQNAIDVHYSNIVTEYSTAFNEGFGEHFEVISRLYEQNKVIKDGIYNDIERIKNSINPKINRINRDFILPLRLDYYRETCMFWQSQYEGLKRHEFALNNHGKYKNLRHDFIDSEKSVLYRNMGLYQDKSKKRTLEQSLSTEAVNSNFFVKLITGDKGSLDERYSKVFNVFSKHMNKDDKPELIQFTNGYIKEYPKDKDRMLNIFKESTGHDFTEECGKEIWIVSEGKHSNVIMDQFAGLNFPMYVFNINTCEKEDLLKLKGISKSDVEKIITYRDKNGCFKDFKELEKIEGISKSSVEILKNSSSKEELKKVKNELENFSRKIENKLFDIILANLKHLSLKTVEWLVIFLISYYLLIARRTIKNKSDLFKFIIKKSFKFIFYVLLGLTSAFASNAIWIGNKNLNPIIIFILLIFILQGIVFLIIRKNKVKVKDSFISTIMLMIIIIYSLC</sequence>
<dbReference type="InterPro" id="IPR051675">
    <property type="entry name" value="Endo/Exo/Phosphatase_dom_1"/>
</dbReference>
<proteinExistence type="predicted"/>
<dbReference type="AlphaFoldDB" id="A0A923IZ83"/>
<keyword evidence="2" id="KW-0812">Transmembrane</keyword>
<comment type="caution">
    <text evidence="3">The sequence shown here is derived from an EMBL/GenBank/DDBJ whole genome shotgun (WGS) entry which is preliminary data.</text>
</comment>
<feature type="transmembrane region" description="Helical" evidence="2">
    <location>
        <begin position="562"/>
        <end position="581"/>
    </location>
</feature>
<feature type="transmembrane region" description="Helical" evidence="2">
    <location>
        <begin position="495"/>
        <end position="515"/>
    </location>
</feature>
<reference evidence="3 4" key="1">
    <citation type="submission" date="2020-04" db="EMBL/GenBank/DDBJ databases">
        <title>Genomic insights into acetone-butanol-ethanol (ABE) fermentation by sequencing solventogenic clostridia strains.</title>
        <authorList>
            <person name="Brown S."/>
        </authorList>
    </citation>
    <scope>NUCLEOTIDE SEQUENCE [LARGE SCALE GENOMIC DNA]</scope>
    <source>
        <strain evidence="3 4">DJ011</strain>
    </source>
</reference>
<protein>
    <recommendedName>
        <fullName evidence="5">Helix-hairpin-helix domain-containing protein</fullName>
    </recommendedName>
</protein>
<dbReference type="Pfam" id="PF12836">
    <property type="entry name" value="HHH_3"/>
    <property type="match status" value="1"/>
</dbReference>
<dbReference type="Proteomes" id="UP000563151">
    <property type="component" value="Unassembled WGS sequence"/>
</dbReference>
<evidence type="ECO:0008006" key="5">
    <source>
        <dbReference type="Google" id="ProtNLM"/>
    </source>
</evidence>
<dbReference type="Gene3D" id="1.10.150.280">
    <property type="entry name" value="AF1531-like domain"/>
    <property type="match status" value="1"/>
</dbReference>
<dbReference type="PANTHER" id="PTHR21180">
    <property type="entry name" value="ENDONUCLEASE/EXONUCLEASE/PHOSPHATASE FAMILY DOMAIN-CONTAINING PROTEIN 1"/>
    <property type="match status" value="1"/>
</dbReference>
<evidence type="ECO:0000313" key="3">
    <source>
        <dbReference type="EMBL" id="MBC2396717.1"/>
    </source>
</evidence>
<feature type="coiled-coil region" evidence="1">
    <location>
        <begin position="459"/>
        <end position="486"/>
    </location>
</feature>
<accession>A0A923IZ83</accession>
<keyword evidence="4" id="KW-1185">Reference proteome</keyword>
<keyword evidence="2" id="KW-1133">Transmembrane helix</keyword>
<evidence type="ECO:0000256" key="2">
    <source>
        <dbReference type="SAM" id="Phobius"/>
    </source>
</evidence>
<gene>
    <name evidence="3" type="ORF">HGG79_02830</name>
</gene>
<dbReference type="SUPFAM" id="SSF47781">
    <property type="entry name" value="RuvA domain 2-like"/>
    <property type="match status" value="1"/>
</dbReference>
<dbReference type="PANTHER" id="PTHR21180:SF32">
    <property type="entry name" value="ENDONUCLEASE_EXONUCLEASE_PHOSPHATASE FAMILY DOMAIN-CONTAINING PROTEIN 1"/>
    <property type="match status" value="1"/>
</dbReference>
<keyword evidence="1" id="KW-0175">Coiled coil</keyword>
<name>A0A923IZ83_CLOTT</name>
<feature type="transmembrane region" description="Helical" evidence="2">
    <location>
        <begin position="588"/>
        <end position="606"/>
    </location>
</feature>
<evidence type="ECO:0000313" key="4">
    <source>
        <dbReference type="Proteomes" id="UP000563151"/>
    </source>
</evidence>
<evidence type="ECO:0000256" key="1">
    <source>
        <dbReference type="SAM" id="Coils"/>
    </source>
</evidence>